<accession>A0ABR3ZYH1</accession>
<dbReference type="PANTHER" id="PTHR43060:SF17">
    <property type="entry name" value="L-THREONATE DEHYDROGENASE"/>
    <property type="match status" value="1"/>
</dbReference>
<organism evidence="3 4">
    <name type="scientific">Stereocaulon virgatum</name>
    <dbReference type="NCBI Taxonomy" id="373712"/>
    <lineage>
        <taxon>Eukaryota</taxon>
        <taxon>Fungi</taxon>
        <taxon>Dikarya</taxon>
        <taxon>Ascomycota</taxon>
        <taxon>Pezizomycotina</taxon>
        <taxon>Lecanoromycetes</taxon>
        <taxon>OSLEUM clade</taxon>
        <taxon>Lecanoromycetidae</taxon>
        <taxon>Lecanorales</taxon>
        <taxon>Lecanorineae</taxon>
        <taxon>Stereocaulaceae</taxon>
        <taxon>Stereocaulon</taxon>
    </lineage>
</organism>
<gene>
    <name evidence="3" type="ORF">N7G274_009540</name>
</gene>
<sequence length="421" mass="45330">MSSTEPKVAFAGLGAMGYGMASHLFKSGFDVIGYDVYHPAMERLVAEGGKSASNPPDAARGVEFFICMVANSLQAQPLLFHPNTGAARALPQNATILMCSTVAPAYIDDVRRCLHDVGRPDIRLIDSPVSGGTARAANGTLSIFSSGDDSDLANARSILECLSGKLYQIPGGLGGGSKTKMIHQIFAGINIAMASEAMGLIAAAGMNTQEAFDELRRGEGWSWSFDDRVPHMLDPSLPPYSAVTIIAKDVGIITSTARDFKFPLSMTSTAEQLYLTAISAGWGKEDDCILTRLYLPGRPDLIIQNAKANNAAQPTILTVDDIKDLMVGVHLAGMAEAMLFCEHLGIDTNLMYDIVSNAAGASAIFSKTFAEMQKGNWELRSFSGAEKIRDRLMRAVAKAYEIRYPLHLSSAALQEFHRQLR</sequence>
<dbReference type="Gene3D" id="1.10.1040.10">
    <property type="entry name" value="N-(1-d-carboxylethyl)-l-norvaline Dehydrogenase, domain 2"/>
    <property type="match status" value="2"/>
</dbReference>
<dbReference type="Pfam" id="PF03446">
    <property type="entry name" value="NAD_binding_2"/>
    <property type="match status" value="1"/>
</dbReference>
<dbReference type="InterPro" id="IPR006115">
    <property type="entry name" value="6PGDH_NADP-bd"/>
</dbReference>
<dbReference type="Proteomes" id="UP001590950">
    <property type="component" value="Unassembled WGS sequence"/>
</dbReference>
<evidence type="ECO:0000259" key="2">
    <source>
        <dbReference type="Pfam" id="PF14833"/>
    </source>
</evidence>
<evidence type="ECO:0000259" key="1">
    <source>
        <dbReference type="Pfam" id="PF03446"/>
    </source>
</evidence>
<name>A0ABR3ZYH1_9LECA</name>
<evidence type="ECO:0008006" key="5">
    <source>
        <dbReference type="Google" id="ProtNLM"/>
    </source>
</evidence>
<protein>
    <recommendedName>
        <fullName evidence="5">3-hydroxyisobutyrate dehydrogenase</fullName>
    </recommendedName>
</protein>
<dbReference type="InterPro" id="IPR036291">
    <property type="entry name" value="NAD(P)-bd_dom_sf"/>
</dbReference>
<dbReference type="InterPro" id="IPR008927">
    <property type="entry name" value="6-PGluconate_DH-like_C_sf"/>
</dbReference>
<evidence type="ECO:0000313" key="3">
    <source>
        <dbReference type="EMBL" id="KAL2037815.1"/>
    </source>
</evidence>
<dbReference type="InterPro" id="IPR029154">
    <property type="entry name" value="HIBADH-like_NADP-bd"/>
</dbReference>
<feature type="domain" description="6-phosphogluconate dehydrogenase NADP-binding" evidence="1">
    <location>
        <begin position="7"/>
        <end position="167"/>
    </location>
</feature>
<dbReference type="PANTHER" id="PTHR43060">
    <property type="entry name" value="3-HYDROXYISOBUTYRATE DEHYDROGENASE-LIKE 1, MITOCHONDRIAL-RELATED"/>
    <property type="match status" value="1"/>
</dbReference>
<dbReference type="EMBL" id="JBEFKJ010000037">
    <property type="protein sequence ID" value="KAL2037815.1"/>
    <property type="molecule type" value="Genomic_DNA"/>
</dbReference>
<keyword evidence="4" id="KW-1185">Reference proteome</keyword>
<dbReference type="Gene3D" id="3.40.50.720">
    <property type="entry name" value="NAD(P)-binding Rossmann-like Domain"/>
    <property type="match status" value="1"/>
</dbReference>
<evidence type="ECO:0000313" key="4">
    <source>
        <dbReference type="Proteomes" id="UP001590950"/>
    </source>
</evidence>
<dbReference type="SUPFAM" id="SSF51735">
    <property type="entry name" value="NAD(P)-binding Rossmann-fold domains"/>
    <property type="match status" value="1"/>
</dbReference>
<dbReference type="Pfam" id="PF14833">
    <property type="entry name" value="NAD_binding_11"/>
    <property type="match status" value="2"/>
</dbReference>
<dbReference type="InterPro" id="IPR013328">
    <property type="entry name" value="6PGD_dom2"/>
</dbReference>
<feature type="domain" description="3-hydroxyisobutyrate dehydrogenase-like NAD-binding" evidence="2">
    <location>
        <begin position="174"/>
        <end position="293"/>
    </location>
</feature>
<proteinExistence type="predicted"/>
<comment type="caution">
    <text evidence="3">The sequence shown here is derived from an EMBL/GenBank/DDBJ whole genome shotgun (WGS) entry which is preliminary data.</text>
</comment>
<feature type="domain" description="3-hydroxyisobutyrate dehydrogenase-like NAD-binding" evidence="2">
    <location>
        <begin position="323"/>
        <end position="416"/>
    </location>
</feature>
<dbReference type="SUPFAM" id="SSF48179">
    <property type="entry name" value="6-phosphogluconate dehydrogenase C-terminal domain-like"/>
    <property type="match status" value="2"/>
</dbReference>
<reference evidence="3 4" key="1">
    <citation type="submission" date="2024-09" db="EMBL/GenBank/DDBJ databases">
        <title>Rethinking Asexuality: The Enigmatic Case of Functional Sexual Genes in Lepraria (Stereocaulaceae).</title>
        <authorList>
            <person name="Doellman M."/>
            <person name="Sun Y."/>
            <person name="Barcenas-Pena A."/>
            <person name="Lumbsch H.T."/>
            <person name="Grewe F."/>
        </authorList>
    </citation>
    <scope>NUCLEOTIDE SEQUENCE [LARGE SCALE GENOMIC DNA]</scope>
    <source>
        <strain evidence="3 4">Mercado 3170</strain>
    </source>
</reference>